<dbReference type="GO" id="GO:0005886">
    <property type="term" value="C:plasma membrane"/>
    <property type="evidence" value="ECO:0007669"/>
    <property type="project" value="TreeGrafter"/>
</dbReference>
<feature type="transmembrane region" description="Helical" evidence="8">
    <location>
        <begin position="444"/>
        <end position="463"/>
    </location>
</feature>
<dbReference type="InterPro" id="IPR001046">
    <property type="entry name" value="NRAMP_fam"/>
</dbReference>
<dbReference type="AlphaFoldDB" id="A0A8S1JGR9"/>
<feature type="transmembrane region" description="Helical" evidence="8">
    <location>
        <begin position="211"/>
        <end position="230"/>
    </location>
</feature>
<evidence type="ECO:0000256" key="6">
    <source>
        <dbReference type="ARBA" id="ARBA00023136"/>
    </source>
</evidence>
<protein>
    <submittedName>
        <fullName evidence="9">Uncharacterized protein</fullName>
    </submittedName>
</protein>
<keyword evidence="10" id="KW-1185">Reference proteome</keyword>
<feature type="compositionally biased region" description="Polar residues" evidence="7">
    <location>
        <begin position="483"/>
        <end position="492"/>
    </location>
</feature>
<dbReference type="GO" id="GO:0005384">
    <property type="term" value="F:manganese ion transmembrane transporter activity"/>
    <property type="evidence" value="ECO:0007669"/>
    <property type="project" value="TreeGrafter"/>
</dbReference>
<feature type="transmembrane region" description="Helical" evidence="8">
    <location>
        <begin position="66"/>
        <end position="89"/>
    </location>
</feature>
<comment type="similarity">
    <text evidence="2">Belongs to the NRAMP (TC 2.A.55) family.</text>
</comment>
<accession>A0A8S1JGR9</accession>
<organism evidence="9 10">
    <name type="scientific">Ostreobium quekettii</name>
    <dbReference type="NCBI Taxonomy" id="121088"/>
    <lineage>
        <taxon>Eukaryota</taxon>
        <taxon>Viridiplantae</taxon>
        <taxon>Chlorophyta</taxon>
        <taxon>core chlorophytes</taxon>
        <taxon>Ulvophyceae</taxon>
        <taxon>TCBD clade</taxon>
        <taxon>Bryopsidales</taxon>
        <taxon>Ostreobineae</taxon>
        <taxon>Ostreobiaceae</taxon>
        <taxon>Ostreobium</taxon>
    </lineage>
</organism>
<dbReference type="EMBL" id="CAJHUC010003124">
    <property type="protein sequence ID" value="CAD7705426.1"/>
    <property type="molecule type" value="Genomic_DNA"/>
</dbReference>
<evidence type="ECO:0000256" key="7">
    <source>
        <dbReference type="SAM" id="MobiDB-lite"/>
    </source>
</evidence>
<evidence type="ECO:0000256" key="2">
    <source>
        <dbReference type="ARBA" id="ARBA00009965"/>
    </source>
</evidence>
<feature type="transmembrane region" description="Helical" evidence="8">
    <location>
        <begin position="251"/>
        <end position="284"/>
    </location>
</feature>
<dbReference type="Proteomes" id="UP000708148">
    <property type="component" value="Unassembled WGS sequence"/>
</dbReference>
<feature type="transmembrane region" description="Helical" evidence="8">
    <location>
        <begin position="304"/>
        <end position="329"/>
    </location>
</feature>
<dbReference type="PANTHER" id="PTHR11706:SF33">
    <property type="entry name" value="NATURAL RESISTANCE-ASSOCIATED MACROPHAGE PROTEIN 2"/>
    <property type="match status" value="1"/>
</dbReference>
<evidence type="ECO:0000313" key="10">
    <source>
        <dbReference type="Proteomes" id="UP000708148"/>
    </source>
</evidence>
<dbReference type="GO" id="GO:0015086">
    <property type="term" value="F:cadmium ion transmembrane transporter activity"/>
    <property type="evidence" value="ECO:0007669"/>
    <property type="project" value="TreeGrafter"/>
</dbReference>
<evidence type="ECO:0000256" key="3">
    <source>
        <dbReference type="ARBA" id="ARBA00022448"/>
    </source>
</evidence>
<dbReference type="OrthoDB" id="409173at2759"/>
<dbReference type="NCBIfam" id="NF037982">
    <property type="entry name" value="Nramp_1"/>
    <property type="match status" value="1"/>
</dbReference>
<dbReference type="GO" id="GO:0034755">
    <property type="term" value="P:iron ion transmembrane transport"/>
    <property type="evidence" value="ECO:0007669"/>
    <property type="project" value="TreeGrafter"/>
</dbReference>
<feature type="region of interest" description="Disordered" evidence="7">
    <location>
        <begin position="473"/>
        <end position="510"/>
    </location>
</feature>
<evidence type="ECO:0000256" key="1">
    <source>
        <dbReference type="ARBA" id="ARBA00004141"/>
    </source>
</evidence>
<gene>
    <name evidence="9" type="ORF">OSTQU699_LOCUS10781</name>
</gene>
<evidence type="ECO:0000256" key="5">
    <source>
        <dbReference type="ARBA" id="ARBA00022989"/>
    </source>
</evidence>
<feature type="transmembrane region" description="Helical" evidence="8">
    <location>
        <begin position="134"/>
        <end position="160"/>
    </location>
</feature>
<comment type="subcellular location">
    <subcellularLocation>
        <location evidence="1">Membrane</location>
        <topology evidence="1">Multi-pass membrane protein</topology>
    </subcellularLocation>
</comment>
<feature type="transmembrane region" description="Helical" evidence="8">
    <location>
        <begin position="172"/>
        <end position="191"/>
    </location>
</feature>
<name>A0A8S1JGR9_9CHLO</name>
<reference evidence="9" key="1">
    <citation type="submission" date="2020-12" db="EMBL/GenBank/DDBJ databases">
        <authorList>
            <person name="Iha C."/>
        </authorList>
    </citation>
    <scope>NUCLEOTIDE SEQUENCE</scope>
</reference>
<keyword evidence="3" id="KW-0813">Transport</keyword>
<comment type="caution">
    <text evidence="9">The sequence shown here is derived from an EMBL/GenBank/DDBJ whole genome shotgun (WGS) entry which is preliminary data.</text>
</comment>
<feature type="transmembrane region" description="Helical" evidence="8">
    <location>
        <begin position="412"/>
        <end position="432"/>
    </location>
</feature>
<dbReference type="PANTHER" id="PTHR11706">
    <property type="entry name" value="SOLUTE CARRIER PROTEIN FAMILY 11 MEMBER"/>
    <property type="match status" value="1"/>
</dbReference>
<evidence type="ECO:0000256" key="4">
    <source>
        <dbReference type="ARBA" id="ARBA00022692"/>
    </source>
</evidence>
<evidence type="ECO:0000313" key="9">
    <source>
        <dbReference type="EMBL" id="CAD7705426.1"/>
    </source>
</evidence>
<feature type="transmembrane region" description="Helical" evidence="8">
    <location>
        <begin position="341"/>
        <end position="362"/>
    </location>
</feature>
<evidence type="ECO:0000256" key="8">
    <source>
        <dbReference type="SAM" id="Phobius"/>
    </source>
</evidence>
<proteinExistence type="inferred from homology"/>
<keyword evidence="5 8" id="KW-1133">Transmembrane helix</keyword>
<keyword evidence="4 8" id="KW-0812">Transmembrane</keyword>
<feature type="transmembrane region" description="Helical" evidence="8">
    <location>
        <begin position="374"/>
        <end position="392"/>
    </location>
</feature>
<dbReference type="Pfam" id="PF01566">
    <property type="entry name" value="Nramp"/>
    <property type="match status" value="1"/>
</dbReference>
<keyword evidence="6 8" id="KW-0472">Membrane</keyword>
<dbReference type="PRINTS" id="PR00447">
    <property type="entry name" value="NATRESASSCMP"/>
</dbReference>
<dbReference type="NCBIfam" id="TIGR01197">
    <property type="entry name" value="nramp"/>
    <property type="match status" value="1"/>
</dbReference>
<sequence length="510" mass="55453">MTPQAEMLEETWGGVSGKSAGLTPANFSWRRLLHFAGPSLLMSAAFVDPGNLEGDLQVGIQTRYSLLWLMLSSTILAFIIQMLAAKLGVVTGKHLAEVCRSEYPSVPRYFLWLMMEMAIIGSDIQEVVGSSIAIYLLSCGCVPLWGGAILTAMTSFLLLYLDAMGPRVLEGLFGLLISTMAIAFVVLYAYADINGVEVLKGLVVPSLPSGSMNVAVGLVGSIIMPHNIYLHSAVVLNRDIDRTSVPAIREAMFYFSVEVCLTLVVTVLINTCVISVFASASFPADIGLANAGEYLGHHFGEEMVFVWALGLIGSGQSSVMAGGYAGQYVMDGFLNLKVSKWLRLGVSRSLAIVPTLCVALMYHNSWDLDTLNEWLNVLQAVQIPFALIPVLVLTSKKRIMGQFANTQSTNVIVWAIGLTVLSINFASVFQLIKEGYSQGSCGVSAASTFIIVLYIVFMFYMIVEPCLPKKQEGPSWEEPLLPTISTPVTYETDSPPWEDYLTSDELQNGE</sequence>